<dbReference type="Gene3D" id="1.20.1740.10">
    <property type="entry name" value="Amino acid/polyamine transporter I"/>
    <property type="match status" value="1"/>
</dbReference>
<evidence type="ECO:0000256" key="5">
    <source>
        <dbReference type="SAM" id="Phobius"/>
    </source>
</evidence>
<dbReference type="eggNOG" id="COG0531">
    <property type="taxonomic scope" value="Bacteria"/>
</dbReference>
<keyword evidence="7" id="KW-1185">Reference proteome</keyword>
<dbReference type="PANTHER" id="PTHR47704:SF1">
    <property type="entry name" value="POTASSIUM TRANSPORTER KIMA"/>
    <property type="match status" value="1"/>
</dbReference>
<feature type="transmembrane region" description="Helical" evidence="5">
    <location>
        <begin position="409"/>
        <end position="428"/>
    </location>
</feature>
<evidence type="ECO:0000256" key="1">
    <source>
        <dbReference type="ARBA" id="ARBA00004141"/>
    </source>
</evidence>
<keyword evidence="2 5" id="KW-0812">Transmembrane</keyword>
<feature type="transmembrane region" description="Helical" evidence="5">
    <location>
        <begin position="106"/>
        <end position="126"/>
    </location>
</feature>
<evidence type="ECO:0000313" key="6">
    <source>
        <dbReference type="EMBL" id="EET89086.1"/>
    </source>
</evidence>
<gene>
    <name evidence="6" type="ORF">CcarbDRAFT_0525</name>
</gene>
<reference evidence="6 7" key="1">
    <citation type="submission" date="2009-06" db="EMBL/GenBank/DDBJ databases">
        <title>The draft genome of Clostridium carboxidivorans P7.</title>
        <authorList>
            <consortium name="US DOE Joint Genome Institute (JGI-PGF)"/>
            <person name="Lucas S."/>
            <person name="Copeland A."/>
            <person name="Lapidus A."/>
            <person name="Glavina del Rio T."/>
            <person name="Tice H."/>
            <person name="Bruce D."/>
            <person name="Goodwin L."/>
            <person name="Pitluck S."/>
            <person name="Larimer F."/>
            <person name="Land M.L."/>
            <person name="Hauser L."/>
            <person name="Hemme C.L."/>
        </authorList>
    </citation>
    <scope>NUCLEOTIDE SEQUENCE [LARGE SCALE GENOMIC DNA]</scope>
    <source>
        <strain evidence="6 7">P7</strain>
    </source>
</reference>
<dbReference type="AlphaFoldDB" id="C6PP08"/>
<dbReference type="InterPro" id="IPR053153">
    <property type="entry name" value="APC_K+_Transporter"/>
</dbReference>
<dbReference type="InterPro" id="IPR002293">
    <property type="entry name" value="AA/rel_permease1"/>
</dbReference>
<dbReference type="PATRIC" id="fig|536227.13.peg.2176"/>
<organism evidence="6 7">
    <name type="scientific">Clostridium carboxidivorans P7</name>
    <dbReference type="NCBI Taxonomy" id="536227"/>
    <lineage>
        <taxon>Bacteria</taxon>
        <taxon>Bacillati</taxon>
        <taxon>Bacillota</taxon>
        <taxon>Clostridia</taxon>
        <taxon>Eubacteriales</taxon>
        <taxon>Clostridiaceae</taxon>
        <taxon>Clostridium</taxon>
    </lineage>
</organism>
<dbReference type="GO" id="GO:0016020">
    <property type="term" value="C:membrane"/>
    <property type="evidence" value="ECO:0007669"/>
    <property type="project" value="UniProtKB-SubCell"/>
</dbReference>
<dbReference type="PANTHER" id="PTHR47704">
    <property type="entry name" value="POTASSIUM TRANSPORTER KIMA"/>
    <property type="match status" value="1"/>
</dbReference>
<evidence type="ECO:0000313" key="7">
    <source>
        <dbReference type="Proteomes" id="UP000004198"/>
    </source>
</evidence>
<feature type="transmembrane region" description="Helical" evidence="5">
    <location>
        <begin position="28"/>
        <end position="56"/>
    </location>
</feature>
<feature type="transmembrane region" description="Helical" evidence="5">
    <location>
        <begin position="132"/>
        <end position="158"/>
    </location>
</feature>
<feature type="transmembrane region" description="Helical" evidence="5">
    <location>
        <begin position="347"/>
        <end position="369"/>
    </location>
</feature>
<protein>
    <submittedName>
        <fullName evidence="6">Amino acid permease</fullName>
    </submittedName>
</protein>
<dbReference type="EMBL" id="ACVI01000005">
    <property type="protein sequence ID" value="EET89086.1"/>
    <property type="molecule type" value="Genomic_DNA"/>
</dbReference>
<sequence>MHKKFLDVLFGEPLANEQGKHEKYNIPFGLAIMASDAISSVAYGAQEILFVLIVLGASAYQWLTWTSFMIIGLLIILTIAYIQIIRAYPQGGGAYKVAKENIGDKAGLSAGAGLIISYILTVAVSASAGADAIISAFVGLAEYKVIFVVAIIVVLTILNLRGISESSKIFAIPTYIFIFSMIFMIVYGLFKYFVLNIHPQPMFAVPAGTTENLSIFLILRAFSSGCSALTGVEAVSNSVPNFQEPSQKSAKTVMLLLAALIFFIFGGTSVLAIFYTAVPIANGPTVVSQIAFGVFHNGIMYYVIQFSTAVILLMACNTAYTGFPMLMYIVGKDGFAPRQFTIRGKRLSFSVGICALSFVACVLVTIFKADTHRLIPLYAIGVFISFTLGQFGMVNHWRKERGKGWIKRAIINGCGAAVTLLTTIIILVEKFSEGAFIVAILIPMIILVQMRIKHHYNTVANGLSISQLNLKKLNLRIKYTHTVIVPIASFNKAVIGALKYAQSISDNVIALNISTDMEAMEKLKQRWSELDTDITLISKYSPYRAVITPLLQNIVSIADKAGENEKVTVIVPQFITHGHFGKVLHNHTSFFIRETLLKNNNIIVSTFPYHLSDEEIAEANKKNKKIKK</sequence>
<dbReference type="GO" id="GO:0022857">
    <property type="term" value="F:transmembrane transporter activity"/>
    <property type="evidence" value="ECO:0007669"/>
    <property type="project" value="InterPro"/>
</dbReference>
<feature type="transmembrane region" description="Helical" evidence="5">
    <location>
        <begin position="253"/>
        <end position="278"/>
    </location>
</feature>
<feature type="transmembrane region" description="Helical" evidence="5">
    <location>
        <begin position="170"/>
        <end position="193"/>
    </location>
</feature>
<dbReference type="STRING" id="536227.Ccar_10410"/>
<evidence type="ECO:0000256" key="3">
    <source>
        <dbReference type="ARBA" id="ARBA00022989"/>
    </source>
</evidence>
<evidence type="ECO:0000256" key="2">
    <source>
        <dbReference type="ARBA" id="ARBA00022692"/>
    </source>
</evidence>
<feature type="transmembrane region" description="Helical" evidence="5">
    <location>
        <begin position="375"/>
        <end position="397"/>
    </location>
</feature>
<dbReference type="RefSeq" id="WP_007059410.1">
    <property type="nucleotide sequence ID" value="NZ_ACVI01000005.1"/>
</dbReference>
<evidence type="ECO:0000256" key="4">
    <source>
        <dbReference type="ARBA" id="ARBA00023136"/>
    </source>
</evidence>
<feature type="transmembrane region" description="Helical" evidence="5">
    <location>
        <begin position="298"/>
        <end position="326"/>
    </location>
</feature>
<comment type="caution">
    <text evidence="6">The sequence shown here is derived from an EMBL/GenBank/DDBJ whole genome shotgun (WGS) entry which is preliminary data.</text>
</comment>
<dbReference type="Proteomes" id="UP000004198">
    <property type="component" value="Unassembled WGS sequence"/>
</dbReference>
<feature type="transmembrane region" description="Helical" evidence="5">
    <location>
        <begin position="434"/>
        <end position="452"/>
    </location>
</feature>
<accession>C6PP08</accession>
<proteinExistence type="predicted"/>
<keyword evidence="4 5" id="KW-0472">Membrane</keyword>
<feature type="transmembrane region" description="Helical" evidence="5">
    <location>
        <begin position="62"/>
        <end position="85"/>
    </location>
</feature>
<comment type="subcellular location">
    <subcellularLocation>
        <location evidence="1">Membrane</location>
        <topology evidence="1">Multi-pass membrane protein</topology>
    </subcellularLocation>
</comment>
<dbReference type="Pfam" id="PF13520">
    <property type="entry name" value="AA_permease_2"/>
    <property type="match status" value="1"/>
</dbReference>
<name>C6PP08_9CLOT</name>
<dbReference type="KEGG" id="cck:Ccar_10410"/>
<keyword evidence="3 5" id="KW-1133">Transmembrane helix</keyword>
<dbReference type="OrthoDB" id="9759676at2"/>